<proteinExistence type="predicted"/>
<accession>A0A7R9F5M2</accession>
<dbReference type="EMBL" id="OD568679">
    <property type="protein sequence ID" value="CAD7447234.1"/>
    <property type="molecule type" value="Genomic_DNA"/>
</dbReference>
<feature type="region of interest" description="Disordered" evidence="1">
    <location>
        <begin position="91"/>
        <end position="113"/>
    </location>
</feature>
<dbReference type="AlphaFoldDB" id="A0A7R9F5M2"/>
<protein>
    <submittedName>
        <fullName evidence="2">Uncharacterized protein</fullName>
    </submittedName>
</protein>
<sequence length="113" mass="13166">MVRFRMSYNGFYEQVFLVLPKKKRTTLLTEHDLREGEMILPSVHYEGKCWRTSYTLYTLAYYTLELQHNNQTSKRKFPIRLVTNIILPGTRGCVRPRPPPTATDTAPSDVTCP</sequence>
<reference evidence="2" key="1">
    <citation type="submission" date="2020-11" db="EMBL/GenBank/DDBJ databases">
        <authorList>
            <person name="Tran Van P."/>
        </authorList>
    </citation>
    <scope>NUCLEOTIDE SEQUENCE</scope>
</reference>
<feature type="compositionally biased region" description="Low complexity" evidence="1">
    <location>
        <begin position="102"/>
        <end position="113"/>
    </location>
</feature>
<name>A0A7R9F5M2_9NEOP</name>
<evidence type="ECO:0000256" key="1">
    <source>
        <dbReference type="SAM" id="MobiDB-lite"/>
    </source>
</evidence>
<gene>
    <name evidence="2" type="ORF">TBIB3V08_LOCUS9550</name>
</gene>
<organism evidence="2">
    <name type="scientific">Timema bartmani</name>
    <dbReference type="NCBI Taxonomy" id="61472"/>
    <lineage>
        <taxon>Eukaryota</taxon>
        <taxon>Metazoa</taxon>
        <taxon>Ecdysozoa</taxon>
        <taxon>Arthropoda</taxon>
        <taxon>Hexapoda</taxon>
        <taxon>Insecta</taxon>
        <taxon>Pterygota</taxon>
        <taxon>Neoptera</taxon>
        <taxon>Polyneoptera</taxon>
        <taxon>Phasmatodea</taxon>
        <taxon>Timematodea</taxon>
        <taxon>Timematoidea</taxon>
        <taxon>Timematidae</taxon>
        <taxon>Timema</taxon>
    </lineage>
</organism>
<evidence type="ECO:0000313" key="2">
    <source>
        <dbReference type="EMBL" id="CAD7447234.1"/>
    </source>
</evidence>